<dbReference type="EMBL" id="PP856017">
    <property type="protein sequence ID" value="XBS47670.1"/>
    <property type="molecule type" value="Genomic_DNA"/>
</dbReference>
<gene>
    <name evidence="1" type="ORF">SURPRISE13_165</name>
</gene>
<name>A0AAU7PFY1_9VIRU</name>
<sequence length="177" mass="20851">MANLTFIVRLKRSFIAYEEEIEQAKRAPWPEYYRFLRALTFYAFIEEVVNACAMFPRSQAVSREMLEDLSFGIIQEYGIGRYHLSHLDRDRLRDLVMTCGNEVIDCLEGACYYFEPHQLPRGKEDDPYYTSDLSAVTEVTKINDFTFRVEVHESHFDDLNDFPKNAVMAERLSNRSY</sequence>
<accession>A0AAU7PFY1</accession>
<evidence type="ECO:0000313" key="1">
    <source>
        <dbReference type="EMBL" id="XBS47670.1"/>
    </source>
</evidence>
<proteinExistence type="predicted"/>
<organism evidence="1">
    <name type="scientific">Burkholderia phage vB_BgluM-SURPRISE13</name>
    <dbReference type="NCBI Taxonomy" id="3159457"/>
    <lineage>
        <taxon>Viruses</taxon>
    </lineage>
</organism>
<reference evidence="1" key="1">
    <citation type="submission" date="2024-05" db="EMBL/GenBank/DDBJ databases">
        <title>Isolation and characterization of the novel Burkholderia jumbo bacteriophage Surprise13.</title>
        <authorList>
            <person name="Supina B.S.I."/>
            <person name="Dennis J."/>
        </authorList>
    </citation>
    <scope>NUCLEOTIDE SEQUENCE</scope>
</reference>
<protein>
    <submittedName>
        <fullName evidence="1">Uncharacterized protein</fullName>
    </submittedName>
</protein>